<feature type="domain" description="PiggyBac transposable element-derived protein" evidence="4">
    <location>
        <begin position="85"/>
        <end position="173"/>
    </location>
</feature>
<dbReference type="EMBL" id="CAJOBC010008323">
    <property type="protein sequence ID" value="CAF3958449.1"/>
    <property type="molecule type" value="Genomic_DNA"/>
</dbReference>
<reference evidence="5" key="1">
    <citation type="submission" date="2021-02" db="EMBL/GenBank/DDBJ databases">
        <authorList>
            <person name="Nowell W R."/>
        </authorList>
    </citation>
    <scope>NUCLEOTIDE SEQUENCE</scope>
</reference>
<evidence type="ECO:0000256" key="1">
    <source>
        <dbReference type="ARBA" id="ARBA00023002"/>
    </source>
</evidence>
<evidence type="ECO:0000313" key="6">
    <source>
        <dbReference type="EMBL" id="CAF3958449.1"/>
    </source>
</evidence>
<keyword evidence="1" id="KW-0560">Oxidoreductase</keyword>
<dbReference type="PANTHER" id="PTHR43157:SF31">
    <property type="entry name" value="PHOSPHATIDYLINOSITOL-GLYCAN BIOSYNTHESIS CLASS F PROTEIN"/>
    <property type="match status" value="1"/>
</dbReference>
<dbReference type="Proteomes" id="UP000681722">
    <property type="component" value="Unassembled WGS sequence"/>
</dbReference>
<evidence type="ECO:0000256" key="3">
    <source>
        <dbReference type="SAM" id="Phobius"/>
    </source>
</evidence>
<dbReference type="PANTHER" id="PTHR43157">
    <property type="entry name" value="PHOSPHATIDYLINOSITOL-GLYCAN BIOSYNTHESIS CLASS F PROTEIN-RELATED"/>
    <property type="match status" value="1"/>
</dbReference>
<dbReference type="InterPro" id="IPR002347">
    <property type="entry name" value="SDR_fam"/>
</dbReference>
<evidence type="ECO:0000259" key="4">
    <source>
        <dbReference type="Pfam" id="PF13843"/>
    </source>
</evidence>
<feature type="region of interest" description="Disordered" evidence="2">
    <location>
        <begin position="1"/>
        <end position="23"/>
    </location>
</feature>
<dbReference type="Pfam" id="PF00106">
    <property type="entry name" value="adh_short"/>
    <property type="match status" value="1"/>
</dbReference>
<feature type="region of interest" description="Disordered" evidence="2">
    <location>
        <begin position="31"/>
        <end position="50"/>
    </location>
</feature>
<keyword evidence="3" id="KW-0472">Membrane</keyword>
<evidence type="ECO:0000256" key="2">
    <source>
        <dbReference type="SAM" id="MobiDB-lite"/>
    </source>
</evidence>
<accession>A0A814VVN7</accession>
<evidence type="ECO:0000313" key="5">
    <source>
        <dbReference type="EMBL" id="CAF1194112.1"/>
    </source>
</evidence>
<dbReference type="AlphaFoldDB" id="A0A814VVN7"/>
<dbReference type="SUPFAM" id="SSF51735">
    <property type="entry name" value="NAD(P)-binding Rossmann-fold domains"/>
    <property type="match status" value="1"/>
</dbReference>
<feature type="transmembrane region" description="Helical" evidence="3">
    <location>
        <begin position="172"/>
        <end position="191"/>
    </location>
</feature>
<keyword evidence="7" id="KW-1185">Reference proteome</keyword>
<gene>
    <name evidence="5" type="ORF">GPM918_LOCUS23363</name>
    <name evidence="6" type="ORF">SRO942_LOCUS23362</name>
</gene>
<dbReference type="GO" id="GO:0016491">
    <property type="term" value="F:oxidoreductase activity"/>
    <property type="evidence" value="ECO:0007669"/>
    <property type="project" value="UniProtKB-KW"/>
</dbReference>
<sequence length="536" mass="60527">MATCTTNDPHEIQMDSESEGDSTMKIDAVYSSDVDSSESDDEIGSSKQQSTDRIWKKTAFKPHLFSFDETNAGLSSNIDAMKDATPLEFFQLLFNETIIDLIVEETNKYQAFSNNDITPSTCSHQAKWTETNRSEIYTFLATTMLMSVTKKNKILDYWSADPMIITPMFADVFQFKVTVSLHNIVMAINLIPFLSQPEFQSSLFLFSNSILILLTYIFIHPFPFSSLSVLIYVLITFYVTKRLASGNSYKPTKNLQEQIVIVTGAATGIGYVSATELAKLGAKVIVGIRGQERAERIAKQIAQKSNGTVIGYDLDLSNLSNVKHFAEQILKNEQRLDILLNNAGGIKDIYTTTTDGLEIQWATNHIGHFYLTKLLLSLLLKSKGRVVNVSSIVHFIASRGIDYEFFIDSYSNFKVYGTTKLANIWHAYELHRRYGSKGLKAYSLHPGSIITTEFNRNRPKLVLLLIQSLMYFFSKTIYEGTLTSLYCSLSDDAQSGKYHSDCKEAQPSQIAYNQKLAEECWNKSEEIIEEKTKYLS</sequence>
<keyword evidence="3" id="KW-1133">Transmembrane helix</keyword>
<organism evidence="5 7">
    <name type="scientific">Didymodactylos carnosus</name>
    <dbReference type="NCBI Taxonomy" id="1234261"/>
    <lineage>
        <taxon>Eukaryota</taxon>
        <taxon>Metazoa</taxon>
        <taxon>Spiralia</taxon>
        <taxon>Gnathifera</taxon>
        <taxon>Rotifera</taxon>
        <taxon>Eurotatoria</taxon>
        <taxon>Bdelloidea</taxon>
        <taxon>Philodinida</taxon>
        <taxon>Philodinidae</taxon>
        <taxon>Didymodactylos</taxon>
    </lineage>
</organism>
<protein>
    <recommendedName>
        <fullName evidence="4">PiggyBac transposable element-derived protein domain-containing protein</fullName>
    </recommendedName>
</protein>
<name>A0A814VVN7_9BILA</name>
<dbReference type="EMBL" id="CAJNOQ010008322">
    <property type="protein sequence ID" value="CAF1194112.1"/>
    <property type="molecule type" value="Genomic_DNA"/>
</dbReference>
<dbReference type="Gene3D" id="3.40.50.720">
    <property type="entry name" value="NAD(P)-binding Rossmann-like Domain"/>
    <property type="match status" value="1"/>
</dbReference>
<dbReference type="InterPro" id="IPR036291">
    <property type="entry name" value="NAD(P)-bd_dom_sf"/>
</dbReference>
<proteinExistence type="predicted"/>
<dbReference type="InterPro" id="IPR029526">
    <property type="entry name" value="PGBD"/>
</dbReference>
<dbReference type="Proteomes" id="UP000663829">
    <property type="component" value="Unassembled WGS sequence"/>
</dbReference>
<dbReference type="OrthoDB" id="191139at2759"/>
<comment type="caution">
    <text evidence="5">The sequence shown here is derived from an EMBL/GenBank/DDBJ whole genome shotgun (WGS) entry which is preliminary data.</text>
</comment>
<dbReference type="PRINTS" id="PR00081">
    <property type="entry name" value="GDHRDH"/>
</dbReference>
<feature type="transmembrane region" description="Helical" evidence="3">
    <location>
        <begin position="225"/>
        <end position="244"/>
    </location>
</feature>
<dbReference type="Pfam" id="PF13843">
    <property type="entry name" value="DDE_Tnp_1_7"/>
    <property type="match status" value="1"/>
</dbReference>
<evidence type="ECO:0000313" key="7">
    <source>
        <dbReference type="Proteomes" id="UP000663829"/>
    </source>
</evidence>
<keyword evidence="3" id="KW-0812">Transmembrane</keyword>